<name>A0A815YW58_9BILA</name>
<evidence type="ECO:0000256" key="2">
    <source>
        <dbReference type="ARBA" id="ARBA00022737"/>
    </source>
</evidence>
<reference evidence="4" key="1">
    <citation type="submission" date="2021-02" db="EMBL/GenBank/DDBJ databases">
        <authorList>
            <person name="Nowell W R."/>
        </authorList>
    </citation>
    <scope>NUCLEOTIDE SEQUENCE</scope>
</reference>
<accession>A0A815YW58</accession>
<dbReference type="InterPro" id="IPR050216">
    <property type="entry name" value="LRR_domain-containing"/>
</dbReference>
<evidence type="ECO:0000313" key="12">
    <source>
        <dbReference type="Proteomes" id="UP000663866"/>
    </source>
</evidence>
<dbReference type="EMBL" id="CAJNRG010014377">
    <property type="protein sequence ID" value="CAF2155699.1"/>
    <property type="molecule type" value="Genomic_DNA"/>
</dbReference>
<proteinExistence type="predicted"/>
<evidence type="ECO:0000313" key="7">
    <source>
        <dbReference type="EMBL" id="CAF3834746.1"/>
    </source>
</evidence>
<dbReference type="EMBL" id="CAJOBH010001085">
    <property type="protein sequence ID" value="CAF3834746.1"/>
    <property type="molecule type" value="Genomic_DNA"/>
</dbReference>
<dbReference type="EMBL" id="CAJNOW010010055">
    <property type="protein sequence ID" value="CAF1575711.1"/>
    <property type="molecule type" value="Genomic_DNA"/>
</dbReference>
<gene>
    <name evidence="7" type="ORF">BYL167_LOCUS4917</name>
    <name evidence="3" type="ORF">CJN711_LOCUS31494</name>
    <name evidence="8" type="ORF">GIL414_LOCUS7167</name>
    <name evidence="4" type="ORF">KQP761_LOCUS19624</name>
    <name evidence="9" type="ORF">OVN521_LOCUS17919</name>
    <name evidence="10" type="ORF">UXM345_LOCUS20276</name>
    <name evidence="5" type="ORF">WKI299_LOCUS14531</name>
    <name evidence="6" type="ORF">XDN619_LOCUS29481</name>
</gene>
<dbReference type="Proteomes" id="UP000681967">
    <property type="component" value="Unassembled WGS sequence"/>
</dbReference>
<dbReference type="Proteomes" id="UP000663866">
    <property type="component" value="Unassembled WGS sequence"/>
</dbReference>
<dbReference type="Proteomes" id="UP000663834">
    <property type="component" value="Unassembled WGS sequence"/>
</dbReference>
<protein>
    <submittedName>
        <fullName evidence="4">Uncharacterized protein</fullName>
    </submittedName>
</protein>
<evidence type="ECO:0000313" key="6">
    <source>
        <dbReference type="EMBL" id="CAF2155699.1"/>
    </source>
</evidence>
<dbReference type="Proteomes" id="UP000663855">
    <property type="component" value="Unassembled WGS sequence"/>
</dbReference>
<dbReference type="PROSITE" id="PS51450">
    <property type="entry name" value="LRR"/>
    <property type="match status" value="2"/>
</dbReference>
<sequence>MFDCSQFVNDYQIINSFPYRVQVNPLFQYSTKTYALVNENNSIYYMNIAYQIYVPSIINCLRYLIKLDIRNTSFCDNQKGILVHMKYLPSSLTHLGIYDCFIENIFEQIGKLIRLETLELSNINLINVPNQIGNLSSLSFLSLPSNKLIHIPSTIKNLHLLSKINLKNNRQLRSIQMLNGLKSLKILDVRHCSIDRLPLYLSQLTNLYMSNNYLINLVGIETLGYENNYKKYFYFDFNRIELIPTRIRYVKNLYWLNLNNNYLENLPKDIFNIMTLSYLYMQYNRFHHQQLEFIANKFKYNNPNLTLIYSNKSFM</sequence>
<dbReference type="InterPro" id="IPR003591">
    <property type="entry name" value="Leu-rich_rpt_typical-subtyp"/>
</dbReference>
<evidence type="ECO:0000256" key="1">
    <source>
        <dbReference type="ARBA" id="ARBA00022614"/>
    </source>
</evidence>
<evidence type="ECO:0000313" key="4">
    <source>
        <dbReference type="EMBL" id="CAF1575711.1"/>
    </source>
</evidence>
<dbReference type="EMBL" id="CAJOBG010003181">
    <property type="protein sequence ID" value="CAF4049856.1"/>
    <property type="molecule type" value="Genomic_DNA"/>
</dbReference>
<organism evidence="4 11">
    <name type="scientific">Rotaria magnacalcarata</name>
    <dbReference type="NCBI Taxonomy" id="392030"/>
    <lineage>
        <taxon>Eukaryota</taxon>
        <taxon>Metazoa</taxon>
        <taxon>Spiralia</taxon>
        <taxon>Gnathifera</taxon>
        <taxon>Rotifera</taxon>
        <taxon>Eurotatoria</taxon>
        <taxon>Bdelloidea</taxon>
        <taxon>Philodinida</taxon>
        <taxon>Philodinidae</taxon>
        <taxon>Rotaria</taxon>
    </lineage>
</organism>
<dbReference type="Gene3D" id="3.80.10.10">
    <property type="entry name" value="Ribonuclease Inhibitor"/>
    <property type="match status" value="2"/>
</dbReference>
<dbReference type="OrthoDB" id="676979at2759"/>
<dbReference type="EMBL" id="CAJOBF010003001">
    <property type="protein sequence ID" value="CAF4068336.1"/>
    <property type="molecule type" value="Genomic_DNA"/>
</dbReference>
<dbReference type="Proteomes" id="UP000663887">
    <property type="component" value="Unassembled WGS sequence"/>
</dbReference>
<evidence type="ECO:0000313" key="3">
    <source>
        <dbReference type="EMBL" id="CAF1565480.1"/>
    </source>
</evidence>
<dbReference type="InterPro" id="IPR001611">
    <property type="entry name" value="Leu-rich_rpt"/>
</dbReference>
<keyword evidence="1" id="KW-0433">Leucine-rich repeat</keyword>
<dbReference type="EMBL" id="CAJNRF010005681">
    <property type="protein sequence ID" value="CAF2073016.1"/>
    <property type="molecule type" value="Genomic_DNA"/>
</dbReference>
<evidence type="ECO:0000313" key="8">
    <source>
        <dbReference type="EMBL" id="CAF3912990.1"/>
    </source>
</evidence>
<evidence type="ECO:0000313" key="9">
    <source>
        <dbReference type="EMBL" id="CAF4049856.1"/>
    </source>
</evidence>
<evidence type="ECO:0000313" key="10">
    <source>
        <dbReference type="EMBL" id="CAF4068336.1"/>
    </source>
</evidence>
<dbReference type="GO" id="GO:0005737">
    <property type="term" value="C:cytoplasm"/>
    <property type="evidence" value="ECO:0007669"/>
    <property type="project" value="TreeGrafter"/>
</dbReference>
<evidence type="ECO:0000313" key="5">
    <source>
        <dbReference type="EMBL" id="CAF2073016.1"/>
    </source>
</evidence>
<keyword evidence="2" id="KW-0677">Repeat</keyword>
<evidence type="ECO:0000313" key="11">
    <source>
        <dbReference type="Proteomes" id="UP000663834"/>
    </source>
</evidence>
<dbReference type="Proteomes" id="UP000663842">
    <property type="component" value="Unassembled WGS sequence"/>
</dbReference>
<dbReference type="PANTHER" id="PTHR48051:SF54">
    <property type="entry name" value="LEUCINE-RICH REPEAT-CONTAINING PROTEIN"/>
    <property type="match status" value="1"/>
</dbReference>
<keyword evidence="12" id="KW-1185">Reference proteome</keyword>
<dbReference type="AlphaFoldDB" id="A0A815YW58"/>
<dbReference type="InterPro" id="IPR032675">
    <property type="entry name" value="LRR_dom_sf"/>
</dbReference>
<dbReference type="EMBL" id="CAJOBJ010002142">
    <property type="protein sequence ID" value="CAF3912990.1"/>
    <property type="molecule type" value="Genomic_DNA"/>
</dbReference>
<dbReference type="Proteomes" id="UP000681720">
    <property type="component" value="Unassembled WGS sequence"/>
</dbReference>
<dbReference type="SUPFAM" id="SSF52047">
    <property type="entry name" value="RNI-like"/>
    <property type="match status" value="1"/>
</dbReference>
<dbReference type="EMBL" id="CAJNOV010014994">
    <property type="protein sequence ID" value="CAF1565480.1"/>
    <property type="molecule type" value="Genomic_DNA"/>
</dbReference>
<dbReference type="Proteomes" id="UP000663856">
    <property type="component" value="Unassembled WGS sequence"/>
</dbReference>
<comment type="caution">
    <text evidence="4">The sequence shown here is derived from an EMBL/GenBank/DDBJ whole genome shotgun (WGS) entry which is preliminary data.</text>
</comment>
<dbReference type="SMART" id="SM00369">
    <property type="entry name" value="LRR_TYP"/>
    <property type="match status" value="3"/>
</dbReference>
<dbReference type="PANTHER" id="PTHR48051">
    <property type="match status" value="1"/>
</dbReference>